<dbReference type="Gene3D" id="2.120.10.30">
    <property type="entry name" value="TolB, C-terminal domain"/>
    <property type="match status" value="1"/>
</dbReference>
<comment type="similarity">
    <text evidence="1">Belongs to the peptidase S9C family.</text>
</comment>
<gene>
    <name evidence="6" type="ORF">SEUCBS140593_005687</name>
</gene>
<name>A0ABP0BYV8_9PEZI</name>
<evidence type="ECO:0000256" key="4">
    <source>
        <dbReference type="ARBA" id="ARBA00032829"/>
    </source>
</evidence>
<dbReference type="PANTHER" id="PTHR42776">
    <property type="entry name" value="SERINE PEPTIDASE S9 FAMILY MEMBER"/>
    <property type="match status" value="1"/>
</dbReference>
<dbReference type="PANTHER" id="PTHR42776:SF27">
    <property type="entry name" value="DIPEPTIDYL PEPTIDASE FAMILY MEMBER 6"/>
    <property type="match status" value="1"/>
</dbReference>
<keyword evidence="3" id="KW-0645">Protease</keyword>
<proteinExistence type="inferred from homology"/>
<comment type="caution">
    <text evidence="6">The sequence shown here is derived from an EMBL/GenBank/DDBJ whole genome shotgun (WGS) entry which is preliminary data.</text>
</comment>
<dbReference type="InterPro" id="IPR001375">
    <property type="entry name" value="Peptidase_S9_cat"/>
</dbReference>
<feature type="domain" description="Peptidase S9 prolyl oligopeptidase catalytic" evidence="5">
    <location>
        <begin position="466"/>
        <end position="683"/>
    </location>
</feature>
<sequence>MDATTTKESTKSAALLQDILDTISPAGVRVSPDGKYVVYSIRFRLNHRKHIDAPAVAALWIAESTVPNSARLFTDGLSSDWMPEWSPDGQSVAFLSTRNNADGASKQAKSCAIYLQHRGSTQPRVVMAPEHNRSFTSISKLGFSPSGAYIAFVAASPSEKSFHESGDDAVVWDQDTNFQHLWLVDVKSGELRILFDGDANVTDFVWCDDRKGDGDLAIMTQRSTHADSQYLHGTTASIVSMGNTEVRPLCHVPRIMWSPVWLHSALYFVGNNISDQDTSGMSIFRVYEAQQVVEKVAHGEVDCAAGLVRADDDIVVHVEHGLEDQLRLLLADITLFSQRKRIVDYHVSGTVQNLHVALSWGDVNTPTELFSLKVGTRDLHKLSEHGRVLSSASPFGHCHFLSCPTLDTKEMLDNLYLVPTQYVVRDDAEHEQPPATPLPTIVIVHGGPYGRRTDAFDAYDPFYLLIQPMLREGYGILVVNYRGGSSRGERFANYARGGMGHFDEPDITASVQHAISHGYADAERLVLGGWSQGGYLAYLSAVRNGGLGLGWRFAGIVAGAGITDWDSMSLTSDVGAGYESQFAGGVPWRMDKNDVRSRSGSALWEFKAAAQIGRIPPMLMLHGERDDRVPISQAWGFQRALDDAGLPFTFVIYPREGHVLRERKHIEDMSERILTFIRKHLGEADVV</sequence>
<reference evidence="6 7" key="1">
    <citation type="submission" date="2024-01" db="EMBL/GenBank/DDBJ databases">
        <authorList>
            <person name="Allen C."/>
            <person name="Tagirdzhanova G."/>
        </authorList>
    </citation>
    <scope>NUCLEOTIDE SEQUENCE [LARGE SCALE GENOMIC DNA]</scope>
</reference>
<dbReference type="EMBL" id="CAWUHD010000056">
    <property type="protein sequence ID" value="CAK7224786.1"/>
    <property type="molecule type" value="Genomic_DNA"/>
</dbReference>
<dbReference type="Proteomes" id="UP001642482">
    <property type="component" value="Unassembled WGS sequence"/>
</dbReference>
<dbReference type="InterPro" id="IPR011659">
    <property type="entry name" value="WD40"/>
</dbReference>
<keyword evidence="3" id="KW-0720">Serine protease</keyword>
<accession>A0ABP0BYV8</accession>
<evidence type="ECO:0000256" key="2">
    <source>
        <dbReference type="ARBA" id="ARBA00022801"/>
    </source>
</evidence>
<organism evidence="6 7">
    <name type="scientific">Sporothrix eucalyptigena</name>
    <dbReference type="NCBI Taxonomy" id="1812306"/>
    <lineage>
        <taxon>Eukaryota</taxon>
        <taxon>Fungi</taxon>
        <taxon>Dikarya</taxon>
        <taxon>Ascomycota</taxon>
        <taxon>Pezizomycotina</taxon>
        <taxon>Sordariomycetes</taxon>
        <taxon>Sordariomycetidae</taxon>
        <taxon>Ophiostomatales</taxon>
        <taxon>Ophiostomataceae</taxon>
        <taxon>Sporothrix</taxon>
    </lineage>
</organism>
<evidence type="ECO:0000256" key="3">
    <source>
        <dbReference type="ARBA" id="ARBA00022825"/>
    </source>
</evidence>
<evidence type="ECO:0000259" key="5">
    <source>
        <dbReference type="Pfam" id="PF00326"/>
    </source>
</evidence>
<evidence type="ECO:0000256" key="1">
    <source>
        <dbReference type="ARBA" id="ARBA00010040"/>
    </source>
</evidence>
<evidence type="ECO:0000313" key="7">
    <source>
        <dbReference type="Proteomes" id="UP001642482"/>
    </source>
</evidence>
<dbReference type="Gene3D" id="2.130.10.10">
    <property type="entry name" value="YVTN repeat-like/Quinoprotein amine dehydrogenase"/>
    <property type="match status" value="1"/>
</dbReference>
<dbReference type="InterPro" id="IPR015943">
    <property type="entry name" value="WD40/YVTN_repeat-like_dom_sf"/>
</dbReference>
<dbReference type="SUPFAM" id="SSF53474">
    <property type="entry name" value="alpha/beta-Hydrolases"/>
    <property type="match status" value="1"/>
</dbReference>
<dbReference type="Pfam" id="PF00326">
    <property type="entry name" value="Peptidase_S9"/>
    <property type="match status" value="1"/>
</dbReference>
<keyword evidence="2" id="KW-0378">Hydrolase</keyword>
<dbReference type="InterPro" id="IPR011042">
    <property type="entry name" value="6-blade_b-propeller_TolB-like"/>
</dbReference>
<keyword evidence="7" id="KW-1185">Reference proteome</keyword>
<evidence type="ECO:0000313" key="6">
    <source>
        <dbReference type="EMBL" id="CAK7224786.1"/>
    </source>
</evidence>
<protein>
    <recommendedName>
        <fullName evidence="4">Dipeptidyl-peptidase V</fullName>
    </recommendedName>
</protein>
<dbReference type="Gene3D" id="3.40.50.1820">
    <property type="entry name" value="alpha/beta hydrolase"/>
    <property type="match status" value="1"/>
</dbReference>
<dbReference type="SUPFAM" id="SSF82171">
    <property type="entry name" value="DPP6 N-terminal domain-like"/>
    <property type="match status" value="1"/>
</dbReference>
<dbReference type="Pfam" id="PF07676">
    <property type="entry name" value="PD40"/>
    <property type="match status" value="1"/>
</dbReference>
<dbReference type="InterPro" id="IPR029058">
    <property type="entry name" value="AB_hydrolase_fold"/>
</dbReference>